<name>A0A8E1R1M2_9BACT</name>
<accession>A0A8E1R1M2</accession>
<comment type="caution">
    <text evidence="5">The sequence shown here is derived from an EMBL/GenBank/DDBJ whole genome shotgun (WGS) entry which is preliminary data.</text>
</comment>
<dbReference type="AlphaFoldDB" id="A0A8E1R1M2"/>
<dbReference type="OrthoDB" id="5326076at2"/>
<dbReference type="InterPro" id="IPR011010">
    <property type="entry name" value="DNA_brk_join_enz"/>
</dbReference>
<dbReference type="Proteomes" id="UP000036951">
    <property type="component" value="Unassembled WGS sequence"/>
</dbReference>
<evidence type="ECO:0000256" key="1">
    <source>
        <dbReference type="ARBA" id="ARBA00008857"/>
    </source>
</evidence>
<dbReference type="GO" id="GO:0003677">
    <property type="term" value="F:DNA binding"/>
    <property type="evidence" value="ECO:0007669"/>
    <property type="project" value="UniProtKB-KW"/>
</dbReference>
<evidence type="ECO:0000259" key="4">
    <source>
        <dbReference type="PROSITE" id="PS51898"/>
    </source>
</evidence>
<dbReference type="PANTHER" id="PTHR30349:SF64">
    <property type="entry name" value="PROPHAGE INTEGRASE INTD-RELATED"/>
    <property type="match status" value="1"/>
</dbReference>
<keyword evidence="2" id="KW-0238">DNA-binding</keyword>
<dbReference type="EMBL" id="LFQU01000001">
    <property type="protein sequence ID" value="KOO69626.1"/>
    <property type="molecule type" value="Genomic_DNA"/>
</dbReference>
<dbReference type="InterPro" id="IPR025269">
    <property type="entry name" value="SAM-like_dom"/>
</dbReference>
<dbReference type="CDD" id="cd01185">
    <property type="entry name" value="INTN1_C_like"/>
    <property type="match status" value="1"/>
</dbReference>
<dbReference type="InterPro" id="IPR010998">
    <property type="entry name" value="Integrase_recombinase_N"/>
</dbReference>
<keyword evidence="6" id="KW-1185">Reference proteome</keyword>
<dbReference type="GO" id="GO:0015074">
    <property type="term" value="P:DNA integration"/>
    <property type="evidence" value="ECO:0007669"/>
    <property type="project" value="InterPro"/>
</dbReference>
<sequence>MISVKLKFRPSVNIDKEGSLVFQLIHGRLVRRITSKYKIFSSEWDERNGCIILPMKSSPRYEQLSLIRFNVEWELRRINSIIRDTVVDGSQLCVDDVISRFLLCDDIKQSVFNFIRTQIMHKQKLGKIRSSETYKSTLNSFMHFRKGVDLPFNMIDSELLELYEAQMRYRGLSRNTTSFYMRILRTNYKMAVEKGLTKDCHPFRHVYCGMDKTIKRSISFVEIKRIKDLDLSRKPIWDYARDMFIFSFCTRGMSFVDMAYLKKKDLRNGYLTYRRKKTGQLLIIEWTRQMQDILDKYEPNKTKYLLPIIMREDGKERQQYLNQMMRINRHLKEIAGLANLSVPLSLYYSRHSWATIARGKDIPLAVISEGLGHESEATTQIYLDSIKSYEVDEANRKILNGL</sequence>
<reference evidence="5 6" key="1">
    <citation type="submission" date="2015-06" db="EMBL/GenBank/DDBJ databases">
        <title>Prevotella sp. 109, sp. nov., a novel member of the family Prevotellaceae isolated from human faeces.</title>
        <authorList>
            <person name="Shkoporov A.N."/>
            <person name="Chaplin A.V."/>
            <person name="Kafarskaia L.I."/>
            <person name="Efimov B.A."/>
        </authorList>
    </citation>
    <scope>NUCLEOTIDE SEQUENCE [LARGE SCALE GENOMIC DNA]</scope>
    <source>
        <strain evidence="5 6">109</strain>
    </source>
</reference>
<evidence type="ECO:0000313" key="5">
    <source>
        <dbReference type="EMBL" id="KOO69626.1"/>
    </source>
</evidence>
<dbReference type="InterPro" id="IPR013762">
    <property type="entry name" value="Integrase-like_cat_sf"/>
</dbReference>
<dbReference type="SUPFAM" id="SSF56349">
    <property type="entry name" value="DNA breaking-rejoining enzymes"/>
    <property type="match status" value="1"/>
</dbReference>
<keyword evidence="3" id="KW-0233">DNA recombination</keyword>
<dbReference type="PROSITE" id="PS51898">
    <property type="entry name" value="TYR_RECOMBINASE"/>
    <property type="match status" value="1"/>
</dbReference>
<proteinExistence type="inferred from homology"/>
<evidence type="ECO:0000256" key="2">
    <source>
        <dbReference type="ARBA" id="ARBA00023125"/>
    </source>
</evidence>
<protein>
    <submittedName>
        <fullName evidence="5">Transposase</fullName>
    </submittedName>
</protein>
<dbReference type="RefSeq" id="WP_053397333.1">
    <property type="nucleotide sequence ID" value="NZ_DAWBWQ010000011.1"/>
</dbReference>
<comment type="similarity">
    <text evidence="1">Belongs to the 'phage' integrase family.</text>
</comment>
<dbReference type="Pfam" id="PF00589">
    <property type="entry name" value="Phage_integrase"/>
    <property type="match status" value="1"/>
</dbReference>
<dbReference type="Gene3D" id="1.10.443.10">
    <property type="entry name" value="Intergrase catalytic core"/>
    <property type="match status" value="1"/>
</dbReference>
<dbReference type="InterPro" id="IPR002104">
    <property type="entry name" value="Integrase_catalytic"/>
</dbReference>
<organism evidence="5 6">
    <name type="scientific">Xylanibacter rarus</name>
    <dbReference type="NCBI Taxonomy" id="1676614"/>
    <lineage>
        <taxon>Bacteria</taxon>
        <taxon>Pseudomonadati</taxon>
        <taxon>Bacteroidota</taxon>
        <taxon>Bacteroidia</taxon>
        <taxon>Bacteroidales</taxon>
        <taxon>Prevotellaceae</taxon>
        <taxon>Xylanibacter</taxon>
    </lineage>
</organism>
<evidence type="ECO:0000256" key="3">
    <source>
        <dbReference type="ARBA" id="ARBA00023172"/>
    </source>
</evidence>
<dbReference type="PANTHER" id="PTHR30349">
    <property type="entry name" value="PHAGE INTEGRASE-RELATED"/>
    <property type="match status" value="1"/>
</dbReference>
<dbReference type="InterPro" id="IPR050090">
    <property type="entry name" value="Tyrosine_recombinase_XerCD"/>
</dbReference>
<feature type="domain" description="Tyr recombinase" evidence="4">
    <location>
        <begin position="213"/>
        <end position="400"/>
    </location>
</feature>
<dbReference type="Pfam" id="PF13102">
    <property type="entry name" value="Phage_int_SAM_5"/>
    <property type="match status" value="1"/>
</dbReference>
<evidence type="ECO:0000313" key="6">
    <source>
        <dbReference type="Proteomes" id="UP000036951"/>
    </source>
</evidence>
<gene>
    <name evidence="5" type="ORF">ACU52_00245</name>
</gene>
<dbReference type="GO" id="GO:0006310">
    <property type="term" value="P:DNA recombination"/>
    <property type="evidence" value="ECO:0007669"/>
    <property type="project" value="UniProtKB-KW"/>
</dbReference>
<dbReference type="Gene3D" id="1.10.150.130">
    <property type="match status" value="1"/>
</dbReference>